<dbReference type="SMART" id="SM00054">
    <property type="entry name" value="EFh"/>
    <property type="match status" value="2"/>
</dbReference>
<protein>
    <submittedName>
        <fullName evidence="5">Calmodulin</fullName>
    </submittedName>
</protein>
<evidence type="ECO:0000256" key="2">
    <source>
        <dbReference type="SAM" id="MobiDB-lite"/>
    </source>
</evidence>
<organism evidence="4">
    <name type="scientific">Cladocopium goreaui</name>
    <dbReference type="NCBI Taxonomy" id="2562237"/>
    <lineage>
        <taxon>Eukaryota</taxon>
        <taxon>Sar</taxon>
        <taxon>Alveolata</taxon>
        <taxon>Dinophyceae</taxon>
        <taxon>Suessiales</taxon>
        <taxon>Symbiodiniaceae</taxon>
        <taxon>Cladocopium</taxon>
    </lineage>
</organism>
<reference evidence="4" key="1">
    <citation type="submission" date="2022-10" db="EMBL/GenBank/DDBJ databases">
        <authorList>
            <person name="Chen Y."/>
            <person name="Dougan E. K."/>
            <person name="Chan C."/>
            <person name="Rhodes N."/>
            <person name="Thang M."/>
        </authorList>
    </citation>
    <scope>NUCLEOTIDE SEQUENCE</scope>
</reference>
<dbReference type="EMBL" id="CAMXCT020002326">
    <property type="protein sequence ID" value="CAL1150738.1"/>
    <property type="molecule type" value="Genomic_DNA"/>
</dbReference>
<name>A0A9P1CTX2_9DINO</name>
<feature type="compositionally biased region" description="Low complexity" evidence="2">
    <location>
        <begin position="49"/>
        <end position="58"/>
    </location>
</feature>
<sequence>GADHYDRFDLPAFHLLVAPLTVEQLQRAQNQQSPPVLQVDVVDVDVASAESPWAQSPSHPSPSHPSTTKSASPTSEVQESPAADARRNALMAQLFNALDSDGDGRCSSKDLGVVFAARYEAWPMHFRKLCSHWKVKQREGVDAQTFAEMLEDRSELGLYVSEDDLETMISDVVRQPRVERRVSIQDRSRLIDALFFYLDSNQDGLLDQMELQVLAKELKVEMRAEDFQGENALDLDAFREIVNDGGQCLYCDNSSLPSLLARFSRKG</sequence>
<reference evidence="5 6" key="2">
    <citation type="submission" date="2024-05" db="EMBL/GenBank/DDBJ databases">
        <authorList>
            <person name="Chen Y."/>
            <person name="Shah S."/>
            <person name="Dougan E. K."/>
            <person name="Thang M."/>
            <person name="Chan C."/>
        </authorList>
    </citation>
    <scope>NUCLEOTIDE SEQUENCE [LARGE SCALE GENOMIC DNA]</scope>
</reference>
<evidence type="ECO:0000313" key="4">
    <source>
        <dbReference type="EMBL" id="CAI3997363.1"/>
    </source>
</evidence>
<dbReference type="Pfam" id="PF13202">
    <property type="entry name" value="EF-hand_5"/>
    <property type="match status" value="2"/>
</dbReference>
<dbReference type="AlphaFoldDB" id="A0A9P1CTX2"/>
<keyword evidence="1" id="KW-0106">Calcium</keyword>
<proteinExistence type="predicted"/>
<feature type="non-terminal residue" evidence="4">
    <location>
        <position position="1"/>
    </location>
</feature>
<comment type="caution">
    <text evidence="4">The sequence shown here is derived from an EMBL/GenBank/DDBJ whole genome shotgun (WGS) entry which is preliminary data.</text>
</comment>
<feature type="domain" description="EF-hand" evidence="3">
    <location>
        <begin position="186"/>
        <end position="221"/>
    </location>
</feature>
<keyword evidence="6" id="KW-1185">Reference proteome</keyword>
<dbReference type="PROSITE" id="PS50222">
    <property type="entry name" value="EF_HAND_2"/>
    <property type="match status" value="1"/>
</dbReference>
<gene>
    <name evidence="4" type="ORF">C1SCF055_LOCUS23750</name>
</gene>
<dbReference type="SUPFAM" id="SSF47473">
    <property type="entry name" value="EF-hand"/>
    <property type="match status" value="1"/>
</dbReference>
<dbReference type="PROSITE" id="PS00018">
    <property type="entry name" value="EF_HAND_1"/>
    <property type="match status" value="2"/>
</dbReference>
<accession>A0A9P1CTX2</accession>
<dbReference type="EMBL" id="CAMXCT010002326">
    <property type="protein sequence ID" value="CAI3997363.1"/>
    <property type="molecule type" value="Genomic_DNA"/>
</dbReference>
<evidence type="ECO:0000259" key="3">
    <source>
        <dbReference type="PROSITE" id="PS50222"/>
    </source>
</evidence>
<evidence type="ECO:0000313" key="5">
    <source>
        <dbReference type="EMBL" id="CAL4784675.1"/>
    </source>
</evidence>
<dbReference type="GO" id="GO:0005509">
    <property type="term" value="F:calcium ion binding"/>
    <property type="evidence" value="ECO:0007669"/>
    <property type="project" value="InterPro"/>
</dbReference>
<dbReference type="Gene3D" id="1.10.238.10">
    <property type="entry name" value="EF-hand"/>
    <property type="match status" value="1"/>
</dbReference>
<dbReference type="InterPro" id="IPR018247">
    <property type="entry name" value="EF_Hand_1_Ca_BS"/>
</dbReference>
<dbReference type="Proteomes" id="UP001152797">
    <property type="component" value="Unassembled WGS sequence"/>
</dbReference>
<dbReference type="InterPro" id="IPR011992">
    <property type="entry name" value="EF-hand-dom_pair"/>
</dbReference>
<evidence type="ECO:0000256" key="1">
    <source>
        <dbReference type="ARBA" id="ARBA00022837"/>
    </source>
</evidence>
<dbReference type="OrthoDB" id="421532at2759"/>
<evidence type="ECO:0000313" key="6">
    <source>
        <dbReference type="Proteomes" id="UP001152797"/>
    </source>
</evidence>
<feature type="compositionally biased region" description="Low complexity" evidence="2">
    <location>
        <begin position="64"/>
        <end position="75"/>
    </location>
</feature>
<feature type="region of interest" description="Disordered" evidence="2">
    <location>
        <begin position="49"/>
        <end position="83"/>
    </location>
</feature>
<dbReference type="EMBL" id="CAMXCT030002326">
    <property type="protein sequence ID" value="CAL4784675.1"/>
    <property type="molecule type" value="Genomic_DNA"/>
</dbReference>
<dbReference type="InterPro" id="IPR002048">
    <property type="entry name" value="EF_hand_dom"/>
</dbReference>